<proteinExistence type="predicted"/>
<evidence type="ECO:0000313" key="1">
    <source>
        <dbReference type="EMBL" id="GED69438.1"/>
    </source>
</evidence>
<gene>
    <name evidence="1" type="ORF">BRE01_31400</name>
</gene>
<organism evidence="1 2">
    <name type="scientific">Brevibacillus reuszeri</name>
    <dbReference type="NCBI Taxonomy" id="54915"/>
    <lineage>
        <taxon>Bacteria</taxon>
        <taxon>Bacillati</taxon>
        <taxon>Bacillota</taxon>
        <taxon>Bacilli</taxon>
        <taxon>Bacillales</taxon>
        <taxon>Paenibacillaceae</taxon>
        <taxon>Brevibacillus</taxon>
    </lineage>
</organism>
<evidence type="ECO:0008006" key="3">
    <source>
        <dbReference type="Google" id="ProtNLM"/>
    </source>
</evidence>
<reference evidence="1 2" key="1">
    <citation type="submission" date="2019-06" db="EMBL/GenBank/DDBJ databases">
        <title>Whole genome shotgun sequence of Brevibacillus reuszeri NBRC 15719.</title>
        <authorList>
            <person name="Hosoyama A."/>
            <person name="Uohara A."/>
            <person name="Ohji S."/>
            <person name="Ichikawa N."/>
        </authorList>
    </citation>
    <scope>NUCLEOTIDE SEQUENCE [LARGE SCALE GENOMIC DNA]</scope>
    <source>
        <strain evidence="1 2">NBRC 15719</strain>
    </source>
</reference>
<name>A0ABQ0TRE2_9BACL</name>
<keyword evidence="2" id="KW-1185">Reference proteome</keyword>
<dbReference type="InterPro" id="IPR018680">
    <property type="entry name" value="DUF2164"/>
</dbReference>
<dbReference type="Proteomes" id="UP000319578">
    <property type="component" value="Unassembled WGS sequence"/>
</dbReference>
<dbReference type="EMBL" id="BJON01000012">
    <property type="protein sequence ID" value="GED69438.1"/>
    <property type="molecule type" value="Genomic_DNA"/>
</dbReference>
<sequence length="108" mass="13202">MWYPWYYEEWNVYSYHEVVEEGCPERMAAKLTREQTEYLVHQVQRYFQEERSEQLGNLETEDLIAFFSKELGPLYYNQGVQDSRKLLTERMSSLEDELYVLEKPIKMK</sequence>
<accession>A0ABQ0TRE2</accession>
<evidence type="ECO:0000313" key="2">
    <source>
        <dbReference type="Proteomes" id="UP000319578"/>
    </source>
</evidence>
<protein>
    <recommendedName>
        <fullName evidence="3">DUF2164 domain-containing protein</fullName>
    </recommendedName>
</protein>
<dbReference type="Pfam" id="PF09932">
    <property type="entry name" value="DUF2164"/>
    <property type="match status" value="1"/>
</dbReference>
<comment type="caution">
    <text evidence="1">The sequence shown here is derived from an EMBL/GenBank/DDBJ whole genome shotgun (WGS) entry which is preliminary data.</text>
</comment>